<evidence type="ECO:0000313" key="1">
    <source>
        <dbReference type="EMBL" id="CUP05959.1"/>
    </source>
</evidence>
<dbReference type="InterPro" id="IPR024747">
    <property type="entry name" value="Pyridox_Oxase-rel"/>
</dbReference>
<evidence type="ECO:0000313" key="2">
    <source>
        <dbReference type="Proteomes" id="UP000095594"/>
    </source>
</evidence>
<protein>
    <submittedName>
        <fullName evidence="1">5-nitroimidazole antibiotic resistance protein</fullName>
    </submittedName>
</protein>
<dbReference type="Proteomes" id="UP000095594">
    <property type="component" value="Unassembled WGS sequence"/>
</dbReference>
<dbReference type="Gene3D" id="2.30.110.10">
    <property type="entry name" value="Electron Transport, Fmn-binding Protein, Chain A"/>
    <property type="match status" value="1"/>
</dbReference>
<dbReference type="InterPro" id="IPR012349">
    <property type="entry name" value="Split_barrel_FMN-bd"/>
</dbReference>
<proteinExistence type="predicted"/>
<accession>A0A174K9I5</accession>
<reference evidence="1 2" key="1">
    <citation type="submission" date="2015-09" db="EMBL/GenBank/DDBJ databases">
        <authorList>
            <consortium name="Pathogen Informatics"/>
        </authorList>
    </citation>
    <scope>NUCLEOTIDE SEQUENCE [LARGE SCALE GENOMIC DNA]</scope>
    <source>
        <strain evidence="1 2">2789STDY5834856</strain>
    </source>
</reference>
<dbReference type="Pfam" id="PF12900">
    <property type="entry name" value="Pyridox_ox_2"/>
    <property type="match status" value="1"/>
</dbReference>
<dbReference type="RefSeq" id="WP_055267767.1">
    <property type="nucleotide sequence ID" value="NZ_CABIXQ010000024.1"/>
</dbReference>
<dbReference type="EMBL" id="CYZX01000024">
    <property type="protein sequence ID" value="CUP05959.1"/>
    <property type="molecule type" value="Genomic_DNA"/>
</dbReference>
<gene>
    <name evidence="1" type="ORF">ERS852471_02909</name>
</gene>
<dbReference type="AlphaFoldDB" id="A0A174K9I5"/>
<organism evidence="1 2">
    <name type="scientific">Clostridium disporicum</name>
    <dbReference type="NCBI Taxonomy" id="84024"/>
    <lineage>
        <taxon>Bacteria</taxon>
        <taxon>Bacillati</taxon>
        <taxon>Bacillota</taxon>
        <taxon>Clostridia</taxon>
        <taxon>Eubacteriales</taxon>
        <taxon>Clostridiaceae</taxon>
        <taxon>Clostridium</taxon>
    </lineage>
</organism>
<dbReference type="SUPFAM" id="SSF50475">
    <property type="entry name" value="FMN-binding split barrel"/>
    <property type="match status" value="1"/>
</dbReference>
<dbReference type="OrthoDB" id="9794935at2"/>
<name>A0A174K9I5_9CLOT</name>
<sequence length="147" mass="17048">MDICNYKNLSTKDIIAILNEEKMCYLATTDTTNISSVPMWYVFDYSDDNLIFYFISNNTSQKIDNIYYTGIAGITLLQHHRCRKVESYKTIIANGTTTVINDIKEKISIIEKFKNKYNCITNFSCIDTSNIKFFKVTVSEITGRYYS</sequence>